<dbReference type="Pfam" id="PF07690">
    <property type="entry name" value="MFS_1"/>
    <property type="match status" value="1"/>
</dbReference>
<feature type="transmembrane region" description="Helical" evidence="5">
    <location>
        <begin position="107"/>
        <end position="130"/>
    </location>
</feature>
<feature type="transmembrane region" description="Helical" evidence="5">
    <location>
        <begin position="70"/>
        <end position="95"/>
    </location>
</feature>
<dbReference type="InterPro" id="IPR020846">
    <property type="entry name" value="MFS_dom"/>
</dbReference>
<feature type="transmembrane region" description="Helical" evidence="5">
    <location>
        <begin position="163"/>
        <end position="187"/>
    </location>
</feature>
<keyword evidence="8" id="KW-1185">Reference proteome</keyword>
<feature type="transmembrane region" description="Helical" evidence="5">
    <location>
        <begin position="542"/>
        <end position="560"/>
    </location>
</feature>
<feature type="domain" description="Major facilitator superfamily (MFS) profile" evidence="6">
    <location>
        <begin position="73"/>
        <end position="565"/>
    </location>
</feature>
<evidence type="ECO:0000256" key="4">
    <source>
        <dbReference type="ARBA" id="ARBA00023136"/>
    </source>
</evidence>
<reference evidence="7" key="1">
    <citation type="journal article" date="2023" name="BMC Genomics">
        <title>Chromosome-level genome assemblies of Cutaneotrichosporon spp. (Trichosporonales, Basidiomycota) reveal imbalanced evolution between nucleotide sequences and chromosome synteny.</title>
        <authorList>
            <person name="Kobayashi Y."/>
            <person name="Kayamori A."/>
            <person name="Aoki K."/>
            <person name="Shiwa Y."/>
            <person name="Matsutani M."/>
            <person name="Fujita N."/>
            <person name="Sugita T."/>
            <person name="Iwasaki W."/>
            <person name="Tanaka N."/>
            <person name="Takashima M."/>
        </authorList>
    </citation>
    <scope>NUCLEOTIDE SEQUENCE</scope>
    <source>
        <strain evidence="7">HIS016</strain>
    </source>
</reference>
<evidence type="ECO:0000256" key="3">
    <source>
        <dbReference type="ARBA" id="ARBA00022989"/>
    </source>
</evidence>
<evidence type="ECO:0000256" key="1">
    <source>
        <dbReference type="ARBA" id="ARBA00004141"/>
    </source>
</evidence>
<comment type="caution">
    <text evidence="7">The sequence shown here is derived from an EMBL/GenBank/DDBJ whole genome shotgun (WGS) entry which is preliminary data.</text>
</comment>
<protein>
    <recommendedName>
        <fullName evidence="6">Major facilitator superfamily (MFS) profile domain-containing protein</fullName>
    </recommendedName>
</protein>
<dbReference type="SUPFAM" id="SSF103473">
    <property type="entry name" value="MFS general substrate transporter"/>
    <property type="match status" value="1"/>
</dbReference>
<gene>
    <name evidence="7" type="ORF">CspeluHIS016_0305020</name>
</gene>
<feature type="transmembrane region" description="Helical" evidence="5">
    <location>
        <begin position="194"/>
        <end position="214"/>
    </location>
</feature>
<feature type="transmembrane region" description="Helical" evidence="5">
    <location>
        <begin position="268"/>
        <end position="287"/>
    </location>
</feature>
<keyword evidence="4 5" id="KW-0472">Membrane</keyword>
<dbReference type="EMBL" id="BTCM01000003">
    <property type="protein sequence ID" value="GMK56662.1"/>
    <property type="molecule type" value="Genomic_DNA"/>
</dbReference>
<dbReference type="PROSITE" id="PS50850">
    <property type="entry name" value="MFS"/>
    <property type="match status" value="1"/>
</dbReference>
<dbReference type="AlphaFoldDB" id="A0AAD3YC73"/>
<dbReference type="InterPro" id="IPR036259">
    <property type="entry name" value="MFS_trans_sf"/>
</dbReference>
<evidence type="ECO:0000313" key="8">
    <source>
        <dbReference type="Proteomes" id="UP001222932"/>
    </source>
</evidence>
<evidence type="ECO:0000256" key="5">
    <source>
        <dbReference type="SAM" id="Phobius"/>
    </source>
</evidence>
<feature type="transmembrane region" description="Helical" evidence="5">
    <location>
        <begin position="299"/>
        <end position="318"/>
    </location>
</feature>
<dbReference type="Gene3D" id="1.20.1250.20">
    <property type="entry name" value="MFS general substrate transporter like domains"/>
    <property type="match status" value="1"/>
</dbReference>
<evidence type="ECO:0000256" key="2">
    <source>
        <dbReference type="ARBA" id="ARBA00022692"/>
    </source>
</evidence>
<evidence type="ECO:0000313" key="7">
    <source>
        <dbReference type="EMBL" id="GMK56662.1"/>
    </source>
</evidence>
<dbReference type="PANTHER" id="PTHR23501:SF198">
    <property type="entry name" value="AZOLE RESISTANCE PROTEIN 1-RELATED"/>
    <property type="match status" value="1"/>
</dbReference>
<feature type="transmembrane region" description="Helical" evidence="5">
    <location>
        <begin position="464"/>
        <end position="487"/>
    </location>
</feature>
<dbReference type="Gene3D" id="1.20.1720.10">
    <property type="entry name" value="Multidrug resistance protein D"/>
    <property type="match status" value="1"/>
</dbReference>
<keyword evidence="2 5" id="KW-0812">Transmembrane</keyword>
<comment type="subcellular location">
    <subcellularLocation>
        <location evidence="1">Membrane</location>
        <topology evidence="1">Multi-pass membrane protein</topology>
    </subcellularLocation>
</comment>
<dbReference type="Proteomes" id="UP001222932">
    <property type="component" value="Unassembled WGS sequence"/>
</dbReference>
<feature type="transmembrane region" description="Helical" evidence="5">
    <location>
        <begin position="137"/>
        <end position="157"/>
    </location>
</feature>
<organism evidence="7 8">
    <name type="scientific">Cutaneotrichosporon spelunceum</name>
    <dbReference type="NCBI Taxonomy" id="1672016"/>
    <lineage>
        <taxon>Eukaryota</taxon>
        <taxon>Fungi</taxon>
        <taxon>Dikarya</taxon>
        <taxon>Basidiomycota</taxon>
        <taxon>Agaricomycotina</taxon>
        <taxon>Tremellomycetes</taxon>
        <taxon>Trichosporonales</taxon>
        <taxon>Trichosporonaceae</taxon>
        <taxon>Cutaneotrichosporon</taxon>
    </lineage>
</organism>
<dbReference type="GO" id="GO:0022857">
    <property type="term" value="F:transmembrane transporter activity"/>
    <property type="evidence" value="ECO:0007669"/>
    <property type="project" value="InterPro"/>
</dbReference>
<dbReference type="GO" id="GO:0005886">
    <property type="term" value="C:plasma membrane"/>
    <property type="evidence" value="ECO:0007669"/>
    <property type="project" value="TreeGrafter"/>
</dbReference>
<feature type="transmembrane region" description="Helical" evidence="5">
    <location>
        <begin position="226"/>
        <end position="247"/>
    </location>
</feature>
<name>A0AAD3YC73_9TREE</name>
<evidence type="ECO:0000259" key="6">
    <source>
        <dbReference type="PROSITE" id="PS50850"/>
    </source>
</evidence>
<feature type="transmembrane region" description="Helical" evidence="5">
    <location>
        <begin position="378"/>
        <end position="396"/>
    </location>
</feature>
<keyword evidence="3 5" id="KW-1133">Transmembrane helix</keyword>
<accession>A0AAD3YC73</accession>
<sequence length="579" mass="62820">MDNSKADSLRTAIASNADLDKAITSNSDVDKTAASNTYLGTVDAEKTATTDVAAPANSDILDGVLTGTRLLMVFLAMMLAVFMFALDQSIVSTAIPVIVSQFKAFDAVAWIVTAYFLTQCGLILLVGQLLTVLKSKWVLLGSILFFETGSLLCAVATSMDFLIAARAIQGIGASGMFVSIIAIIAVVTRVEKRAAFMASFGFVFVIASVIGPLLGGVFTEQLTWRWCFWINLPIGGLAAVAVLFLLPASEPIRRENSPKNIREALRRMDWIGSALALLFVTCLLLALQWGGNKYAWSNWRIPVLFTLGGLLCIAFFAWEWFLNENALIPRVLMTNRTVVSASGAIFMLMMVMLGGTYQLPLFYQATRNHTPQKSGIDIIPFMIMICFGIFVSGASVTKNGRYYPFFIIGPPIAAAGVGMLYTIDANTSNSFIIGAQILAGTGIGLTFQNFIMSTQAEYARQPELIPQATGIISFFQLTGAALGIGIVNTVQSVYLNRYLKEYAPTAPFDVVRQSTQAMWHIDLPTDVRDAVVHAYTAAISKSYIPILVGLVLTLVFGAFIRNHNMLKVAGNAETNMHMA</sequence>
<feature type="transmembrane region" description="Helical" evidence="5">
    <location>
        <begin position="338"/>
        <end position="358"/>
    </location>
</feature>
<dbReference type="InterPro" id="IPR011701">
    <property type="entry name" value="MFS"/>
</dbReference>
<proteinExistence type="predicted"/>
<feature type="transmembrane region" description="Helical" evidence="5">
    <location>
        <begin position="429"/>
        <end position="452"/>
    </location>
</feature>
<feature type="transmembrane region" description="Helical" evidence="5">
    <location>
        <begin position="403"/>
        <end position="423"/>
    </location>
</feature>
<dbReference type="PANTHER" id="PTHR23501">
    <property type="entry name" value="MAJOR FACILITATOR SUPERFAMILY"/>
    <property type="match status" value="1"/>
</dbReference>
<dbReference type="CDD" id="cd17502">
    <property type="entry name" value="MFS_Azr1_MDR_like"/>
    <property type="match status" value="1"/>
</dbReference>
<reference evidence="7" key="2">
    <citation type="submission" date="2023-06" db="EMBL/GenBank/DDBJ databases">
        <authorList>
            <person name="Kobayashi Y."/>
            <person name="Kayamori A."/>
            <person name="Aoki K."/>
            <person name="Shiwa Y."/>
            <person name="Fujita N."/>
            <person name="Sugita T."/>
            <person name="Iwasaki W."/>
            <person name="Tanaka N."/>
            <person name="Takashima M."/>
        </authorList>
    </citation>
    <scope>NUCLEOTIDE SEQUENCE</scope>
    <source>
        <strain evidence="7">HIS016</strain>
    </source>
</reference>